<dbReference type="AlphaFoldDB" id="A0A919MWF7"/>
<dbReference type="PROSITE" id="PS51898">
    <property type="entry name" value="TYR_RECOMBINASE"/>
    <property type="match status" value="1"/>
</dbReference>
<evidence type="ECO:0000256" key="2">
    <source>
        <dbReference type="ARBA" id="ARBA00023125"/>
    </source>
</evidence>
<dbReference type="SUPFAM" id="SSF56349">
    <property type="entry name" value="DNA breaking-rejoining enzymes"/>
    <property type="match status" value="1"/>
</dbReference>
<comment type="similarity">
    <text evidence="1">Belongs to the 'phage' integrase family.</text>
</comment>
<organism evidence="5 6">
    <name type="scientific">Paractinoplanes rishiriensis</name>
    <dbReference type="NCBI Taxonomy" id="1050105"/>
    <lineage>
        <taxon>Bacteria</taxon>
        <taxon>Bacillati</taxon>
        <taxon>Actinomycetota</taxon>
        <taxon>Actinomycetes</taxon>
        <taxon>Micromonosporales</taxon>
        <taxon>Micromonosporaceae</taxon>
        <taxon>Paractinoplanes</taxon>
    </lineage>
</organism>
<dbReference type="PANTHER" id="PTHR30349:SF64">
    <property type="entry name" value="PROPHAGE INTEGRASE INTD-RELATED"/>
    <property type="match status" value="1"/>
</dbReference>
<proteinExistence type="inferred from homology"/>
<dbReference type="InterPro" id="IPR002104">
    <property type="entry name" value="Integrase_catalytic"/>
</dbReference>
<sequence length="364" mass="40858">MANTRRGWGAVRKLPSGRFQARYPDPDTGKLVPGPVTFADRKSADRWLSRKRTEIDDGTATNEKAAMRPLSSWWPGYENSIQHLKLGTKVGYVREWRLRVAPTFGAMPVRRINGNRIDDWVADMIAAGVSVSRVVEALGVLKRVLDRAVRDHAIARNPATDRSIKLKMPPRLERPVLTPAEVEKLTCGMRLPRDRALVRLLAYGGLRIGEALALRWSDINFKGRTVTIRLSVEDTTGKLVVGPTKSYAVRTVDLPDAVIEEIQGLRKTALLIFPSRLGRHLRYRNWRRDQWDKAVVRSGVEALPHDLRGTCASLLIDAGASVKDVQKHLGHEDELTTLRLYVRVRPGRSADLVERLNKLIAEAA</sequence>
<evidence type="ECO:0000256" key="1">
    <source>
        <dbReference type="ARBA" id="ARBA00008857"/>
    </source>
</evidence>
<accession>A0A919MWF7</accession>
<dbReference type="Pfam" id="PF26003">
    <property type="entry name" value="Integrase_N_phage"/>
    <property type="match status" value="1"/>
</dbReference>
<dbReference type="GO" id="GO:0006310">
    <property type="term" value="P:DNA recombination"/>
    <property type="evidence" value="ECO:0007669"/>
    <property type="project" value="UniProtKB-KW"/>
</dbReference>
<dbReference type="GO" id="GO:0015074">
    <property type="term" value="P:DNA integration"/>
    <property type="evidence" value="ECO:0007669"/>
    <property type="project" value="InterPro"/>
</dbReference>
<keyword evidence="2" id="KW-0238">DNA-binding</keyword>
<dbReference type="GO" id="GO:0003677">
    <property type="term" value="F:DNA binding"/>
    <property type="evidence" value="ECO:0007669"/>
    <property type="project" value="UniProtKB-KW"/>
</dbReference>
<dbReference type="Pfam" id="PF00589">
    <property type="entry name" value="Phage_integrase"/>
    <property type="match status" value="1"/>
</dbReference>
<dbReference type="InterPro" id="IPR011010">
    <property type="entry name" value="DNA_brk_join_enz"/>
</dbReference>
<dbReference type="RefSeq" id="WP_203791660.1">
    <property type="nucleotide sequence ID" value="NZ_BOMV01000148.1"/>
</dbReference>
<dbReference type="Gene3D" id="1.10.443.10">
    <property type="entry name" value="Intergrase catalytic core"/>
    <property type="match status" value="1"/>
</dbReference>
<comment type="caution">
    <text evidence="5">The sequence shown here is derived from an EMBL/GenBank/DDBJ whole genome shotgun (WGS) entry which is preliminary data.</text>
</comment>
<keyword evidence="6" id="KW-1185">Reference proteome</keyword>
<feature type="domain" description="Tyr recombinase" evidence="4">
    <location>
        <begin position="172"/>
        <end position="354"/>
    </location>
</feature>
<reference evidence="5" key="1">
    <citation type="submission" date="2021-01" db="EMBL/GenBank/DDBJ databases">
        <title>Whole genome shotgun sequence of Actinoplanes rishiriensis NBRC 108556.</title>
        <authorList>
            <person name="Komaki H."/>
            <person name="Tamura T."/>
        </authorList>
    </citation>
    <scope>NUCLEOTIDE SEQUENCE</scope>
    <source>
        <strain evidence="5">NBRC 108556</strain>
    </source>
</reference>
<dbReference type="InterPro" id="IPR013762">
    <property type="entry name" value="Integrase-like_cat_sf"/>
</dbReference>
<evidence type="ECO:0000313" key="5">
    <source>
        <dbReference type="EMBL" id="GIF02442.1"/>
    </source>
</evidence>
<evidence type="ECO:0000313" key="6">
    <source>
        <dbReference type="Proteomes" id="UP000636960"/>
    </source>
</evidence>
<dbReference type="Gene3D" id="1.10.150.130">
    <property type="match status" value="1"/>
</dbReference>
<dbReference type="InterPro" id="IPR058717">
    <property type="entry name" value="Phage_L5_Integrase_N"/>
</dbReference>
<protein>
    <submittedName>
        <fullName evidence="5">Site-specific integrase</fullName>
    </submittedName>
</protein>
<dbReference type="CDD" id="cd01189">
    <property type="entry name" value="INT_ICEBs1_C_like"/>
    <property type="match status" value="1"/>
</dbReference>
<keyword evidence="3" id="KW-0233">DNA recombination</keyword>
<evidence type="ECO:0000259" key="4">
    <source>
        <dbReference type="PROSITE" id="PS51898"/>
    </source>
</evidence>
<dbReference type="InterPro" id="IPR050090">
    <property type="entry name" value="Tyrosine_recombinase_XerCD"/>
</dbReference>
<dbReference type="PANTHER" id="PTHR30349">
    <property type="entry name" value="PHAGE INTEGRASE-RELATED"/>
    <property type="match status" value="1"/>
</dbReference>
<dbReference type="EMBL" id="BOMV01000148">
    <property type="protein sequence ID" value="GIF02442.1"/>
    <property type="molecule type" value="Genomic_DNA"/>
</dbReference>
<gene>
    <name evidence="5" type="ORF">Ari01nite_99060</name>
</gene>
<evidence type="ECO:0000256" key="3">
    <source>
        <dbReference type="ARBA" id="ARBA00023172"/>
    </source>
</evidence>
<dbReference type="InterPro" id="IPR010998">
    <property type="entry name" value="Integrase_recombinase_N"/>
</dbReference>
<name>A0A919MWF7_9ACTN</name>
<dbReference type="Proteomes" id="UP000636960">
    <property type="component" value="Unassembled WGS sequence"/>
</dbReference>